<sequence length="153" mass="16362">MRMLAATGVINNSTSPRIHAPHMDTSVGRQPCSITHRLSFDRDHKPAKETTACEEKLLADDTPACDSTISFAQELAHAAAELAAEIAAAEVAKLQQEKDAAVARAAAAETELAILKIKEATRLRANETARAEVAEDDALLRIQLGLCTSMRAS</sequence>
<evidence type="ECO:0000256" key="1">
    <source>
        <dbReference type="SAM" id="Coils"/>
    </source>
</evidence>
<dbReference type="EMBL" id="HBKO01008552">
    <property type="protein sequence ID" value="CAE2198659.1"/>
    <property type="molecule type" value="Transcribed_RNA"/>
</dbReference>
<evidence type="ECO:0000313" key="2">
    <source>
        <dbReference type="EMBL" id="CAE2198659.1"/>
    </source>
</evidence>
<gene>
    <name evidence="2" type="ORF">CPOL0286_LOCUS3985</name>
</gene>
<feature type="coiled-coil region" evidence="1">
    <location>
        <begin position="72"/>
        <end position="137"/>
    </location>
</feature>
<dbReference type="AlphaFoldDB" id="A0A7S4HGN3"/>
<protein>
    <submittedName>
        <fullName evidence="2">Uncharacterized protein</fullName>
    </submittedName>
</protein>
<organism evidence="2">
    <name type="scientific">Prymnesium polylepis</name>
    <dbReference type="NCBI Taxonomy" id="72548"/>
    <lineage>
        <taxon>Eukaryota</taxon>
        <taxon>Haptista</taxon>
        <taxon>Haptophyta</taxon>
        <taxon>Prymnesiophyceae</taxon>
        <taxon>Prymnesiales</taxon>
        <taxon>Prymnesiaceae</taxon>
        <taxon>Prymnesium</taxon>
    </lineage>
</organism>
<keyword evidence="1" id="KW-0175">Coiled coil</keyword>
<reference evidence="2" key="1">
    <citation type="submission" date="2021-01" db="EMBL/GenBank/DDBJ databases">
        <authorList>
            <person name="Corre E."/>
            <person name="Pelletier E."/>
            <person name="Niang G."/>
            <person name="Scheremetjew M."/>
            <person name="Finn R."/>
            <person name="Kale V."/>
            <person name="Holt S."/>
            <person name="Cochrane G."/>
            <person name="Meng A."/>
            <person name="Brown T."/>
            <person name="Cohen L."/>
        </authorList>
    </citation>
    <scope>NUCLEOTIDE SEQUENCE</scope>
    <source>
        <strain evidence="2">UIO037</strain>
    </source>
</reference>
<proteinExistence type="predicted"/>
<accession>A0A7S4HGN3</accession>
<name>A0A7S4HGN3_9EUKA</name>